<dbReference type="EMBL" id="JANPWZ010001542">
    <property type="protein sequence ID" value="KAJ3565003.1"/>
    <property type="molecule type" value="Genomic_DNA"/>
</dbReference>
<dbReference type="InterPro" id="IPR007817">
    <property type="entry name" value="Isocyanide_synthase_DIT1"/>
</dbReference>
<dbReference type="InterPro" id="IPR042098">
    <property type="entry name" value="TauD-like_sf"/>
</dbReference>
<evidence type="ECO:0000256" key="1">
    <source>
        <dbReference type="ARBA" id="ARBA00023002"/>
    </source>
</evidence>
<dbReference type="GO" id="GO:0016491">
    <property type="term" value="F:oxidoreductase activity"/>
    <property type="evidence" value="ECO:0007669"/>
    <property type="project" value="UniProtKB-KW"/>
</dbReference>
<dbReference type="PANTHER" id="PTHR37285:SF5">
    <property type="entry name" value="SPORE WALL MATURATION PROTEIN DIT1"/>
    <property type="match status" value="1"/>
</dbReference>
<keyword evidence="4" id="KW-1185">Reference proteome</keyword>
<sequence length="693" mass="78940">MVVQLHENIAPIRALDIVESNKMDNIPLEMKDRWTSIKPAVESKVIELNHDTAKSDRFSPDHNADSIDENLDAVPKHVTKVSNVTRPPPKSITNRAQAAAAILNRYRIEYKRDEDIPLSIKTSQKQIERFLENNEAIRLVIPAFPFKSPNRSEKVLGTLPDEAERLALLHLNGLCLAVEDAAECNAYLTIVSDGITYNDILGISDLEVWRYGQHLRQMAEENNCRCIRFSRICDLVGTEYASETLTEAMYLEKAPEFRVLLEANGPVDFDVIDSIENDPDILRTYRGYRNFLETDLTRGGRSKSQQGRLIGDVAKAMIRRGKAFAATISSRYPDSIRLSIHPSGDINKVSIAVLPQDNETVATPWHGALVRNLDGRTTISHAISVPSLTHDLIRDVNGRPSYFRERSEAFDWPNMNVTFEYLYPCGIIIRPANGYQYSLSMVDMQKVRKLAMGCSPIVLRGFANTKNEQEFVAKAWHLGPIVPFRGHTIEVVKDESNNDPTSNNVSSAEAMPMHYDGIFVTKMVKDEAGIERKVITAPHFQYFVSQSAAQPGDGYTLFASSDLLARYLPKNNPIERLEKLKWTCRTHGFFASTLEDMDLVMRHPERNTPCVRWHESWPQWRTKFGHTDITIDNDRGSQKVVNLINRLTYDRRVCLRFSWNEGDVLVNDNFAMLHTRTSFSTEHPRELWRIHTN</sequence>
<reference evidence="3" key="1">
    <citation type="submission" date="2022-07" db="EMBL/GenBank/DDBJ databases">
        <title>Genome Sequence of Xylaria arbuscula.</title>
        <authorList>
            <person name="Buettner E."/>
        </authorList>
    </citation>
    <scope>NUCLEOTIDE SEQUENCE</scope>
    <source>
        <strain evidence="3">VT107</strain>
    </source>
</reference>
<evidence type="ECO:0000313" key="4">
    <source>
        <dbReference type="Proteomes" id="UP001148614"/>
    </source>
</evidence>
<protein>
    <recommendedName>
        <fullName evidence="2">TauD/TfdA-like domain-containing protein</fullName>
    </recommendedName>
</protein>
<dbReference type="InterPro" id="IPR003819">
    <property type="entry name" value="TauD/TfdA-like"/>
</dbReference>
<proteinExistence type="predicted"/>
<dbReference type="Gene3D" id="3.60.130.10">
    <property type="entry name" value="Clavaminate synthase-like"/>
    <property type="match status" value="1"/>
</dbReference>
<dbReference type="Pfam" id="PF02668">
    <property type="entry name" value="TauD"/>
    <property type="match status" value="1"/>
</dbReference>
<dbReference type="Proteomes" id="UP001148614">
    <property type="component" value="Unassembled WGS sequence"/>
</dbReference>
<evidence type="ECO:0000259" key="2">
    <source>
        <dbReference type="Pfam" id="PF02668"/>
    </source>
</evidence>
<keyword evidence="1" id="KW-0560">Oxidoreductase</keyword>
<dbReference type="AlphaFoldDB" id="A0A9W8NA97"/>
<evidence type="ECO:0000313" key="3">
    <source>
        <dbReference type="EMBL" id="KAJ3565003.1"/>
    </source>
</evidence>
<dbReference type="SUPFAM" id="SSF51197">
    <property type="entry name" value="Clavaminate synthase-like"/>
    <property type="match status" value="1"/>
</dbReference>
<name>A0A9W8NA97_9PEZI</name>
<dbReference type="PANTHER" id="PTHR37285">
    <property type="entry name" value="SPORE WALL MATURATION PROTEIN DIT1"/>
    <property type="match status" value="1"/>
</dbReference>
<gene>
    <name evidence="3" type="ORF">NPX13_g7651</name>
</gene>
<dbReference type="Pfam" id="PF05141">
    <property type="entry name" value="DIT1_PvcA"/>
    <property type="match status" value="1"/>
</dbReference>
<accession>A0A9W8NA97</accession>
<dbReference type="VEuPathDB" id="FungiDB:F4678DRAFT_480085"/>
<feature type="domain" description="TauD/TfdA-like" evidence="2">
    <location>
        <begin position="441"/>
        <end position="690"/>
    </location>
</feature>
<organism evidence="3 4">
    <name type="scientific">Xylaria arbuscula</name>
    <dbReference type="NCBI Taxonomy" id="114810"/>
    <lineage>
        <taxon>Eukaryota</taxon>
        <taxon>Fungi</taxon>
        <taxon>Dikarya</taxon>
        <taxon>Ascomycota</taxon>
        <taxon>Pezizomycotina</taxon>
        <taxon>Sordariomycetes</taxon>
        <taxon>Xylariomycetidae</taxon>
        <taxon>Xylariales</taxon>
        <taxon>Xylariaceae</taxon>
        <taxon>Xylaria</taxon>
    </lineage>
</organism>
<comment type="caution">
    <text evidence="3">The sequence shown here is derived from an EMBL/GenBank/DDBJ whole genome shotgun (WGS) entry which is preliminary data.</text>
</comment>